<dbReference type="SUPFAM" id="SSF47336">
    <property type="entry name" value="ACP-like"/>
    <property type="match status" value="1"/>
</dbReference>
<feature type="compositionally biased region" description="Low complexity" evidence="8">
    <location>
        <begin position="2186"/>
        <end position="2199"/>
    </location>
</feature>
<keyword evidence="4" id="KW-0521">NADP</keyword>
<dbReference type="Pfam" id="PF14765">
    <property type="entry name" value="PS-DH"/>
    <property type="match status" value="1"/>
</dbReference>
<dbReference type="CDD" id="cd00833">
    <property type="entry name" value="PKS"/>
    <property type="match status" value="1"/>
</dbReference>
<evidence type="ECO:0000313" key="13">
    <source>
        <dbReference type="Proteomes" id="UP001154272"/>
    </source>
</evidence>
<dbReference type="InterPro" id="IPR020807">
    <property type="entry name" value="PKS_DH"/>
</dbReference>
<dbReference type="SMART" id="SM00822">
    <property type="entry name" value="PKS_KR"/>
    <property type="match status" value="1"/>
</dbReference>
<evidence type="ECO:0000313" key="12">
    <source>
        <dbReference type="EMBL" id="CAI3956838.1"/>
    </source>
</evidence>
<dbReference type="Pfam" id="PF02801">
    <property type="entry name" value="Ketoacyl-synt_C"/>
    <property type="match status" value="1"/>
</dbReference>
<dbReference type="Pfam" id="PF00550">
    <property type="entry name" value="PP-binding"/>
    <property type="match status" value="1"/>
</dbReference>
<evidence type="ECO:0000256" key="4">
    <source>
        <dbReference type="ARBA" id="ARBA00022857"/>
    </source>
</evidence>
<dbReference type="InterPro" id="IPR013149">
    <property type="entry name" value="ADH-like_C"/>
</dbReference>
<dbReference type="InterPro" id="IPR020806">
    <property type="entry name" value="PKS_PP-bd"/>
</dbReference>
<keyword evidence="2" id="KW-0597">Phosphoprotein</keyword>
<feature type="active site" description="Proton acceptor; for dehydratase activity" evidence="7">
    <location>
        <position position="942"/>
    </location>
</feature>
<dbReference type="Pfam" id="PF00107">
    <property type="entry name" value="ADH_zinc_N"/>
    <property type="match status" value="1"/>
</dbReference>
<dbReference type="Gene3D" id="3.40.47.10">
    <property type="match status" value="1"/>
</dbReference>
<dbReference type="InterPro" id="IPR057326">
    <property type="entry name" value="KR_dom"/>
</dbReference>
<dbReference type="PROSITE" id="PS52019">
    <property type="entry name" value="PKS_MFAS_DH"/>
    <property type="match status" value="1"/>
</dbReference>
<evidence type="ECO:0000256" key="8">
    <source>
        <dbReference type="SAM" id="MobiDB-lite"/>
    </source>
</evidence>
<dbReference type="Gene3D" id="3.30.70.3290">
    <property type="match status" value="1"/>
</dbReference>
<comment type="caution">
    <text evidence="12">The sequence shown here is derived from an EMBL/GenBank/DDBJ whole genome shotgun (WGS) entry which is preliminary data.</text>
</comment>
<dbReference type="Pfam" id="PF00698">
    <property type="entry name" value="Acyl_transf_1"/>
    <property type="match status" value="1"/>
</dbReference>
<dbReference type="InterPro" id="IPR001227">
    <property type="entry name" value="Ac_transferase_dom_sf"/>
</dbReference>
<dbReference type="Pfam" id="PF16197">
    <property type="entry name" value="KAsynt_C_assoc"/>
    <property type="match status" value="1"/>
</dbReference>
<evidence type="ECO:0000256" key="7">
    <source>
        <dbReference type="PROSITE-ProRule" id="PRU01363"/>
    </source>
</evidence>
<reference evidence="12" key="1">
    <citation type="submission" date="2022-10" db="EMBL/GenBank/DDBJ databases">
        <authorList>
            <person name="Botero Cardona J."/>
        </authorList>
    </citation>
    <scope>NUCLEOTIDE SEQUENCE</scope>
    <source>
        <strain evidence="12">R-83534</strain>
    </source>
</reference>
<dbReference type="Proteomes" id="UP001154272">
    <property type="component" value="Unassembled WGS sequence"/>
</dbReference>
<dbReference type="InterPro" id="IPR020843">
    <property type="entry name" value="ER"/>
</dbReference>
<dbReference type="RefSeq" id="WP_282024706.1">
    <property type="nucleotide sequence ID" value="NZ_CAMXCH010000006.1"/>
</dbReference>
<dbReference type="Gene3D" id="1.10.1200.10">
    <property type="entry name" value="ACP-like"/>
    <property type="match status" value="1"/>
</dbReference>
<keyword evidence="1" id="KW-0596">Phosphopantetheine</keyword>
<keyword evidence="3" id="KW-0808">Transferase</keyword>
<dbReference type="InterPro" id="IPR049551">
    <property type="entry name" value="PKS_DH_C"/>
</dbReference>
<feature type="domain" description="Carrier" evidence="9">
    <location>
        <begin position="2091"/>
        <end position="2168"/>
    </location>
</feature>
<dbReference type="InterPro" id="IPR032821">
    <property type="entry name" value="PKS_assoc"/>
</dbReference>
<dbReference type="InterPro" id="IPR036736">
    <property type="entry name" value="ACP-like_sf"/>
</dbReference>
<evidence type="ECO:0000259" key="11">
    <source>
        <dbReference type="PROSITE" id="PS52019"/>
    </source>
</evidence>
<evidence type="ECO:0000256" key="3">
    <source>
        <dbReference type="ARBA" id="ARBA00022679"/>
    </source>
</evidence>
<dbReference type="InterPro" id="IPR018201">
    <property type="entry name" value="Ketoacyl_synth_AS"/>
</dbReference>
<dbReference type="PROSITE" id="PS52004">
    <property type="entry name" value="KS3_2"/>
    <property type="match status" value="1"/>
</dbReference>
<organism evidence="12 13">
    <name type="scientific">Commensalibacter papalotli</name>
    <name type="common">ex Botero et al. 2024</name>
    <dbReference type="NCBI Taxonomy" id="2972766"/>
    <lineage>
        <taxon>Bacteria</taxon>
        <taxon>Pseudomonadati</taxon>
        <taxon>Pseudomonadota</taxon>
        <taxon>Alphaproteobacteria</taxon>
        <taxon>Acetobacterales</taxon>
        <taxon>Acetobacteraceae</taxon>
    </lineage>
</organism>
<gene>
    <name evidence="12" type="ORF">R83534S58_LOCUS2055</name>
</gene>
<dbReference type="SUPFAM" id="SSF53901">
    <property type="entry name" value="Thiolase-like"/>
    <property type="match status" value="1"/>
</dbReference>
<dbReference type="Gene3D" id="3.40.366.10">
    <property type="entry name" value="Malonyl-Coenzyme A Acyl Carrier Protein, domain 2"/>
    <property type="match status" value="1"/>
</dbReference>
<proteinExistence type="predicted"/>
<feature type="region of interest" description="Disordered" evidence="8">
    <location>
        <begin position="2180"/>
        <end position="2207"/>
    </location>
</feature>
<dbReference type="PANTHER" id="PTHR43775:SF37">
    <property type="entry name" value="SI:DKEY-61P9.11"/>
    <property type="match status" value="1"/>
</dbReference>
<dbReference type="PROSITE" id="PS01162">
    <property type="entry name" value="QOR_ZETA_CRYSTAL"/>
    <property type="match status" value="1"/>
</dbReference>
<dbReference type="EMBL" id="CAMXCH010000006">
    <property type="protein sequence ID" value="CAI3956838.1"/>
    <property type="molecule type" value="Genomic_DNA"/>
</dbReference>
<dbReference type="InterPro" id="IPR002364">
    <property type="entry name" value="Quin_OxRdtase/zeta-crystal_CS"/>
</dbReference>
<dbReference type="CDD" id="cd05195">
    <property type="entry name" value="enoyl_red"/>
    <property type="match status" value="1"/>
</dbReference>
<evidence type="ECO:0000256" key="1">
    <source>
        <dbReference type="ARBA" id="ARBA00022450"/>
    </source>
</evidence>
<protein>
    <submittedName>
        <fullName evidence="12">Acyl carrier protein (AcpP) (PDB:1ACP)</fullName>
    </submittedName>
</protein>
<keyword evidence="13" id="KW-1185">Reference proteome</keyword>
<name>A0ABM9HU25_9PROT</name>
<dbReference type="InterPro" id="IPR013968">
    <property type="entry name" value="PKS_KR"/>
</dbReference>
<evidence type="ECO:0000256" key="6">
    <source>
        <dbReference type="ARBA" id="ARBA00023315"/>
    </source>
</evidence>
<dbReference type="SUPFAM" id="SSF50129">
    <property type="entry name" value="GroES-like"/>
    <property type="match status" value="1"/>
</dbReference>
<dbReference type="CDD" id="cd08955">
    <property type="entry name" value="KR_2_FAS_SDR_x"/>
    <property type="match status" value="1"/>
</dbReference>
<dbReference type="InterPro" id="IPR016036">
    <property type="entry name" value="Malonyl_transacylase_ACP-bd"/>
</dbReference>
<feature type="domain" description="PKS/mFAS DH" evidence="11">
    <location>
        <begin position="906"/>
        <end position="1200"/>
    </location>
</feature>
<evidence type="ECO:0000256" key="2">
    <source>
        <dbReference type="ARBA" id="ARBA00022553"/>
    </source>
</evidence>
<dbReference type="SMART" id="SM00823">
    <property type="entry name" value="PKS_PP"/>
    <property type="match status" value="1"/>
</dbReference>
<dbReference type="SUPFAM" id="SSF55048">
    <property type="entry name" value="Probable ACP-binding domain of malonyl-CoA ACP transacylase"/>
    <property type="match status" value="1"/>
</dbReference>
<dbReference type="Pfam" id="PF08659">
    <property type="entry name" value="KR"/>
    <property type="match status" value="1"/>
</dbReference>
<keyword evidence="5" id="KW-0511">Multifunctional enzyme</keyword>
<dbReference type="InterPro" id="IPR014030">
    <property type="entry name" value="Ketoacyl_synth_N"/>
</dbReference>
<keyword evidence="6" id="KW-0012">Acyltransferase</keyword>
<feature type="active site" description="Proton donor; for dehydratase activity" evidence="7">
    <location>
        <position position="1116"/>
    </location>
</feature>
<dbReference type="InterPro" id="IPR014043">
    <property type="entry name" value="Acyl_transferase_dom"/>
</dbReference>
<accession>A0ABM9HU25</accession>
<dbReference type="InterPro" id="IPR014031">
    <property type="entry name" value="Ketoacyl_synth_C"/>
</dbReference>
<dbReference type="InterPro" id="IPR009081">
    <property type="entry name" value="PP-bd_ACP"/>
</dbReference>
<dbReference type="InterPro" id="IPR050091">
    <property type="entry name" value="PKS_NRPS_Biosynth_Enz"/>
</dbReference>
<dbReference type="Gene3D" id="3.10.129.110">
    <property type="entry name" value="Polyketide synthase dehydratase"/>
    <property type="match status" value="1"/>
</dbReference>
<dbReference type="SMART" id="SM00825">
    <property type="entry name" value="PKS_KS"/>
    <property type="match status" value="1"/>
</dbReference>
<dbReference type="InterPro" id="IPR036291">
    <property type="entry name" value="NAD(P)-bd_dom_sf"/>
</dbReference>
<feature type="region of interest" description="N-terminal hotdog fold" evidence="7">
    <location>
        <begin position="906"/>
        <end position="1040"/>
    </location>
</feature>
<dbReference type="InterPro" id="IPR016039">
    <property type="entry name" value="Thiolase-like"/>
</dbReference>
<dbReference type="SMART" id="SM00829">
    <property type="entry name" value="PKS_ER"/>
    <property type="match status" value="1"/>
</dbReference>
<dbReference type="Gene3D" id="3.90.180.10">
    <property type="entry name" value="Medium-chain alcohol dehydrogenases, catalytic domain"/>
    <property type="match status" value="1"/>
</dbReference>
<dbReference type="PROSITE" id="PS50075">
    <property type="entry name" value="CARRIER"/>
    <property type="match status" value="1"/>
</dbReference>
<dbReference type="Gene3D" id="3.40.50.720">
    <property type="entry name" value="NAD(P)-binding Rossmann-like Domain"/>
    <property type="match status" value="3"/>
</dbReference>
<dbReference type="SMART" id="SM00827">
    <property type="entry name" value="PKS_AT"/>
    <property type="match status" value="1"/>
</dbReference>
<evidence type="ECO:0000256" key="5">
    <source>
        <dbReference type="ARBA" id="ARBA00023268"/>
    </source>
</evidence>
<dbReference type="Pfam" id="PF00109">
    <property type="entry name" value="ketoacyl-synt"/>
    <property type="match status" value="1"/>
</dbReference>
<dbReference type="InterPro" id="IPR042104">
    <property type="entry name" value="PKS_dehydratase_sf"/>
</dbReference>
<dbReference type="InterPro" id="IPR049900">
    <property type="entry name" value="PKS_mFAS_DH"/>
</dbReference>
<dbReference type="SMART" id="SM00826">
    <property type="entry name" value="PKS_DH"/>
    <property type="match status" value="1"/>
</dbReference>
<dbReference type="InterPro" id="IPR016035">
    <property type="entry name" value="Acyl_Trfase/lysoPLipase"/>
</dbReference>
<feature type="region of interest" description="C-terminal hotdog fold" evidence="7">
    <location>
        <begin position="1055"/>
        <end position="1200"/>
    </location>
</feature>
<dbReference type="PROSITE" id="PS00606">
    <property type="entry name" value="KS3_1"/>
    <property type="match status" value="1"/>
</dbReference>
<dbReference type="Pfam" id="PF21089">
    <property type="entry name" value="PKS_DH_N"/>
    <property type="match status" value="1"/>
</dbReference>
<dbReference type="InterPro" id="IPR020841">
    <property type="entry name" value="PKS_Beta-ketoAc_synthase_dom"/>
</dbReference>
<dbReference type="InterPro" id="IPR011032">
    <property type="entry name" value="GroES-like_sf"/>
</dbReference>
<evidence type="ECO:0000259" key="10">
    <source>
        <dbReference type="PROSITE" id="PS52004"/>
    </source>
</evidence>
<dbReference type="PANTHER" id="PTHR43775">
    <property type="entry name" value="FATTY ACID SYNTHASE"/>
    <property type="match status" value="1"/>
</dbReference>
<feature type="domain" description="Ketosynthase family 3 (KS3)" evidence="10">
    <location>
        <begin position="10"/>
        <end position="441"/>
    </location>
</feature>
<dbReference type="SUPFAM" id="SSF51735">
    <property type="entry name" value="NAD(P)-binding Rossmann-fold domains"/>
    <property type="match status" value="3"/>
</dbReference>
<dbReference type="InterPro" id="IPR049552">
    <property type="entry name" value="PKS_DH_N"/>
</dbReference>
<sequence length="2207" mass="244359">MQVVNNKKYSGEIAIVGIGCRFPGGIVDLDSFWEAVCGKKETVSRILPTRWNWREVYDKDNTTVAKSFFLNGSFLTQPIDEFEPLFFGMSPKEAVQCDPQQRVLLEVAWEAMEEGGLVPAKYAGKKVGVFVGIFATDWLIMQSSHYASEGNAETNFLATTASTTMISARLSYFFDFCGPSLALDTACSSSLTAIHLACQSLRNGDSDMGMAGGINIMLIPQSGALVAKARFMAEDGKSKSFDSAADGYGRGEGCGIVILKRLEDAIEDGDKIHAVISGIGINQDGHNEGITVPSAIAQEKLIRVVAEQANVDLKDIAYVEAHGTGTPVGDPLEAQAISNTVGKSRAKDDPVIIGSVKANIGHLEAAAGVAGLIKACLCLEHKAVPPQANLKEPNPNIPFEEMNLRLVQDEVVPLTTKAKDLYAAINSFGYGGSNANAIIRAPRKEEVSQDINSEMVNLPSDSYILSLSTKQQPSLKLMAERYAAFLKEENSPSLDDICYSVGKHRSYFQRHLVAFGKTKEEIAQKLEDFVQDKPNPDVIVGQQQIKTQTQPAFVFSGMGPQWWGMGQWLLKHGPAECLAIAKEVDQYFKELSGWSILAEMQKTEEESRIHETAVAQPGIFTVQVCLAEVLKLYGIHPAAIVGHSVGEAAAAYVAGALSLKDATTVIYHRSRLQQTFAGKGTMLAVGMAPSASAELIKDYEGDVAVAAINSPRSFTLSGSKENLEKIAAELEKRSEFNRFLKVELAYHNPIMTDIRDEFEEAVESIQPKTPTIPLYSTVTGHICDDTFFHDPNYWYRNLRQTVLFAEAISTMIHDSYSLFLEVGPHPVLSASIKECAATLNISIGTAYTLHRNEPEEKSLAKVLSTLSAVGLELDWNKIVNGKRINLPFYAWAKEVYFGESKHSRQRRLAVRLNPVLGDVDWSASRGWLSELNINFMPWLVDHKIEGMMVLPGAAYVEAAIAAHAQLAINAPKEMQEPAIIEHLQLKKAMVVDPDRKFYPYMTWSVDELTSRLLAYGRTENDSTNWDLYASVSLRRTSPWGGDDIEDLSALKAKITDQVDTAFFYEQLREHGLEYGPAFQTIHELHRGDGVALAHLKLAESEQETVEEYYIHPTLLDGAFQLFGLLGAKDKALADTTFVPVGIDRVMYYGRHEGELYAYACNFRKDDDLFIGDIFLYNLKGEPVLKVKGLTVKELATEKQKEAKRARWLYRYEWKQVEALSLLGEIARVAVITDNDVVATPLIAELESQGVSVFQGCLGDKSGQESDNVYNIRPDQAEDYKGFFSFIDLHKCRAVVYLRSKLDNTEDKIGLSLVQEMLVLSKGLPALEEKDVTENLRFVILTHGAEKVLEDENIVNLNQSSLRGFVRVFSLERPELQMKMVDIDADMTITEPGVIAAEILSDDMEDDVALRKDTRFVSRLVPFKSQEDVKFIPLTEAGDNVGYRLMPGRSGMLDQIHYDAFERQKPPPGHIELEIITSSLNFKDVLKVMGLLPRSVMKHTFHQAGLGMEASARIVAVGEGAHEAGYQVGDRMVVSIRDCLTSHAIVPIENLYAVHLDAASMIREAKRYNLSDEEVDRIRNELIEEIPNAEASTMPTVFSTAYYTLIDLANLREGQTILIHAASGGLGLAAIQIAKLKKARIFATAGNDEKRQYLRDIGCEHVWNSRNLEFVDGVKEVTNGRGVDVVLNSLSGELLHESLALVAPFGRFFEVGKRDIVEEKWLPMQAFNDNIAFFSMDLDRMLAQRPDEIMRMLIEVTRQVMMRNIVMPPCTIFPASKCIEAFRQMASAQHIGKIVIDFTDTKDVMVKPVPKDLPTVSADAVYVITGAFGGMGLQLVQWLVALGARHLVVVGRSLKKDDENIQKAIKVLEQNDVHLYQMQADITDYDSIKSVIDKVTQLDVPLKGIFHCAAVIDDGVIENLDDERLARVMLPKAQGAWNLHELTKDIDLDHFVLFSSATNLLGNIGQAAYVSANFFLDALAKYRKEIGLPALAIEWGAIDGGSMFQKDSRAAKNFEAIGVSPIAIKEALATISLLWKADQPCVGVLDIDWSKWFGVFPISRSVGRFQDLLTLGNSSYEQTEALRQLNALPLEERLPFVVQNLIDILTKTLQIPPDSIDGNTRLTELGIDSLVGVELQIAISNTLGCEISLLQLMKEENLQDVGKVLLRKLKVPFESNESLVLDSDAQTPTSESEEITPIIEDASKKEVE</sequence>
<evidence type="ECO:0000259" key="9">
    <source>
        <dbReference type="PROSITE" id="PS50075"/>
    </source>
</evidence>
<dbReference type="SUPFAM" id="SSF52151">
    <property type="entry name" value="FabD/lysophospholipase-like"/>
    <property type="match status" value="1"/>
</dbReference>